<dbReference type="AlphaFoldDB" id="I4ECH6"/>
<sequence length="112" mass="11992">MVAVWAYTSVMTFVLLKLLDLVIGFRVPEVGGDARPGYHAARGGILPALVSLLATNGCRKGSRYGSDLDRGTAEFRAPNPHLVRTFSECSNAARPARPRIRGAALRAAEAAR</sequence>
<evidence type="ECO:0000313" key="1">
    <source>
        <dbReference type="EMBL" id="CCF82388.1"/>
    </source>
</evidence>
<organism evidence="1 2">
    <name type="scientific">Nitrolancea hollandica Lb</name>
    <dbReference type="NCBI Taxonomy" id="1129897"/>
    <lineage>
        <taxon>Bacteria</taxon>
        <taxon>Pseudomonadati</taxon>
        <taxon>Thermomicrobiota</taxon>
        <taxon>Thermomicrobia</taxon>
        <taxon>Sphaerobacterales</taxon>
        <taxon>Sphaerobacterineae</taxon>
        <taxon>Sphaerobacteraceae</taxon>
        <taxon>Nitrolancea</taxon>
    </lineage>
</organism>
<evidence type="ECO:0000313" key="2">
    <source>
        <dbReference type="Proteomes" id="UP000004221"/>
    </source>
</evidence>
<comment type="caution">
    <text evidence="1">The sequence shown here is derived from an EMBL/GenBank/DDBJ whole genome shotgun (WGS) entry which is preliminary data.</text>
</comment>
<dbReference type="Proteomes" id="UP000004221">
    <property type="component" value="Unassembled WGS sequence"/>
</dbReference>
<proteinExistence type="predicted"/>
<keyword evidence="2" id="KW-1185">Reference proteome</keyword>
<reference evidence="1 2" key="1">
    <citation type="journal article" date="2012" name="ISME J.">
        <title>Nitrification expanded: discovery, physiology and genomics of a nitrite-oxidizing bacterium from the phylum Chloroflexi.</title>
        <authorList>
            <person name="Sorokin D.Y."/>
            <person name="Lucker S."/>
            <person name="Vejmelkova D."/>
            <person name="Kostrikina N.A."/>
            <person name="Kleerebezem R."/>
            <person name="Rijpstra W.I."/>
            <person name="Damste J.S."/>
            <person name="Le Paslier D."/>
            <person name="Muyzer G."/>
            <person name="Wagner M."/>
            <person name="van Loosdrecht M.C."/>
            <person name="Daims H."/>
        </authorList>
    </citation>
    <scope>NUCLEOTIDE SEQUENCE [LARGE SCALE GENOMIC DNA]</scope>
    <source>
        <strain evidence="2">none</strain>
    </source>
</reference>
<accession>I4ECH6</accession>
<name>I4ECH6_9BACT</name>
<dbReference type="EMBL" id="CAGS01000007">
    <property type="protein sequence ID" value="CCF82388.1"/>
    <property type="molecule type" value="Genomic_DNA"/>
</dbReference>
<protein>
    <submittedName>
        <fullName evidence="1">Uncharacterized protein</fullName>
    </submittedName>
</protein>
<gene>
    <name evidence="1" type="ORF">NITHO_1040011</name>
</gene>